<evidence type="ECO:0000256" key="2">
    <source>
        <dbReference type="ARBA" id="ARBA00023002"/>
    </source>
</evidence>
<dbReference type="EMBL" id="GBBM01001353">
    <property type="protein sequence ID" value="JAC34065.1"/>
    <property type="molecule type" value="mRNA"/>
</dbReference>
<evidence type="ECO:0008006" key="4">
    <source>
        <dbReference type="Google" id="ProtNLM"/>
    </source>
</evidence>
<sequence>MSPAWRLLRPPLAARGLGAYFTRMAATSAHQGVVVSKQEIEAFIVRCMRKVGTDKAHAESLAEVLVAGDYRGHFSHGLNRLQMYVTDIQKGVCQPSGSPVIVNELPATALVDGKNVLGPVVGKFCMELAMQKAQQAGIGWVVARGSNHYGIAGFYSTMAASRGMIGMSFTNASPLVAPSGGKKKFLGTNPISVAAPGKDGDSFVLDMATSAVALGKVELQHRKGEQIPSGWATNSRGEVTNKPDEVLSDGALLPLGGTIETSGYKGYGLAMMVDLFCGVLSGAHYGSNIRSWLNVTDPADLGQCFVAINPAAFAPGFEDRMQDLMNMARSQEPADPSVPVQVPGDPERRHMAKCDAEGGICYHGSQIQFADDVARKLGVEPPKRK</sequence>
<organism evidence="3">
    <name type="scientific">Amblyomma triste</name>
    <name type="common">Neotropical tick</name>
    <dbReference type="NCBI Taxonomy" id="251400"/>
    <lineage>
        <taxon>Eukaryota</taxon>
        <taxon>Metazoa</taxon>
        <taxon>Ecdysozoa</taxon>
        <taxon>Arthropoda</taxon>
        <taxon>Chelicerata</taxon>
        <taxon>Arachnida</taxon>
        <taxon>Acari</taxon>
        <taxon>Parasitiformes</taxon>
        <taxon>Ixodida</taxon>
        <taxon>Ixodoidea</taxon>
        <taxon>Ixodidae</taxon>
        <taxon>Amblyomminae</taxon>
        <taxon>Amblyomma</taxon>
    </lineage>
</organism>
<keyword evidence="2" id="KW-0560">Oxidoreductase</keyword>
<comment type="similarity">
    <text evidence="1">Belongs to the LDH2/MDH2 oxidoreductase family.</text>
</comment>
<name>A0A023GMG3_AMBTT</name>
<protein>
    <recommendedName>
        <fullName evidence="4">Malate dehydrogenase</fullName>
    </recommendedName>
</protein>
<dbReference type="PANTHER" id="PTHR11091">
    <property type="entry name" value="OXIDOREDUCTASE-RELATED"/>
    <property type="match status" value="1"/>
</dbReference>
<dbReference type="GO" id="GO:0016491">
    <property type="term" value="F:oxidoreductase activity"/>
    <property type="evidence" value="ECO:0007669"/>
    <property type="project" value="UniProtKB-KW"/>
</dbReference>
<evidence type="ECO:0000256" key="1">
    <source>
        <dbReference type="ARBA" id="ARBA00006056"/>
    </source>
</evidence>
<dbReference type="InterPro" id="IPR043143">
    <property type="entry name" value="Mal/L-sulf/L-lact_DH-like_NADP"/>
</dbReference>
<dbReference type="Gene3D" id="3.30.1370.60">
    <property type="entry name" value="Hypothetical oxidoreductase yiak, domain 2"/>
    <property type="match status" value="1"/>
</dbReference>
<reference evidence="3" key="1">
    <citation type="submission" date="2014-03" db="EMBL/GenBank/DDBJ databases">
        <title>The sialotranscriptome of Amblyomma triste, Amblyomma parvum and Amblyomma cajennense ticks, uncovered by 454-based RNA-seq.</title>
        <authorList>
            <person name="Garcia G.R."/>
            <person name="Gardinassi L.G."/>
            <person name="Ribeiro J.M."/>
            <person name="Anatriello E."/>
            <person name="Ferreira B.R."/>
            <person name="Moreira H.N."/>
            <person name="Mafra C."/>
            <person name="Olegario M.M."/>
            <person name="Szabo P.J."/>
            <person name="Miranda-Santos I.K."/>
            <person name="Maruyama S.R."/>
        </authorList>
    </citation>
    <scope>NUCLEOTIDE SEQUENCE</scope>
    <source>
        <strain evidence="3">Mato Grasso do Sul</strain>
        <tissue evidence="3">Salivary glands</tissue>
    </source>
</reference>
<dbReference type="Pfam" id="PF02615">
    <property type="entry name" value="Ldh_2"/>
    <property type="match status" value="1"/>
</dbReference>
<dbReference type="InterPro" id="IPR003767">
    <property type="entry name" value="Malate/L-lactate_DH-like"/>
</dbReference>
<dbReference type="InterPro" id="IPR036111">
    <property type="entry name" value="Mal/L-sulfo/L-lacto_DH-like_sf"/>
</dbReference>
<accession>A0A023GMG3</accession>
<dbReference type="AlphaFoldDB" id="A0A023GMG3"/>
<evidence type="ECO:0000313" key="3">
    <source>
        <dbReference type="EMBL" id="JAC34065.1"/>
    </source>
</evidence>
<proteinExistence type="evidence at transcript level"/>
<dbReference type="Gene3D" id="1.10.1530.10">
    <property type="match status" value="1"/>
</dbReference>
<dbReference type="PANTHER" id="PTHR11091:SF0">
    <property type="entry name" value="MALATE DEHYDROGENASE"/>
    <property type="match status" value="1"/>
</dbReference>
<dbReference type="InterPro" id="IPR043144">
    <property type="entry name" value="Mal/L-sulf/L-lact_DH-like_ah"/>
</dbReference>
<dbReference type="SUPFAM" id="SSF89733">
    <property type="entry name" value="L-sulfolactate dehydrogenase-like"/>
    <property type="match status" value="1"/>
</dbReference>